<evidence type="ECO:0000313" key="2">
    <source>
        <dbReference type="EMBL" id="MFD1512535.1"/>
    </source>
</evidence>
<feature type="region of interest" description="Disordered" evidence="1">
    <location>
        <begin position="52"/>
        <end position="73"/>
    </location>
</feature>
<protein>
    <submittedName>
        <fullName evidence="2">GvpL/GvpF family gas vesicle protein</fullName>
    </submittedName>
</protein>
<dbReference type="InterPro" id="IPR009430">
    <property type="entry name" value="GvpL/GvpF"/>
</dbReference>
<dbReference type="RefSeq" id="WP_369694205.1">
    <property type="nucleotide sequence ID" value="NZ_JALXFV010000002.1"/>
</dbReference>
<organism evidence="2 3">
    <name type="scientific">Halomarina rubra</name>
    <dbReference type="NCBI Taxonomy" id="2071873"/>
    <lineage>
        <taxon>Archaea</taxon>
        <taxon>Methanobacteriati</taxon>
        <taxon>Methanobacteriota</taxon>
        <taxon>Stenosarchaea group</taxon>
        <taxon>Halobacteria</taxon>
        <taxon>Halobacteriales</taxon>
        <taxon>Natronomonadaceae</taxon>
        <taxon>Halomarina</taxon>
    </lineage>
</organism>
<accession>A0ABD6ARM2</accession>
<dbReference type="AlphaFoldDB" id="A0ABD6ARM2"/>
<keyword evidence="3" id="KW-1185">Reference proteome</keyword>
<name>A0ABD6ARM2_9EURY</name>
<evidence type="ECO:0000256" key="1">
    <source>
        <dbReference type="SAM" id="MobiDB-lite"/>
    </source>
</evidence>
<dbReference type="Proteomes" id="UP001597187">
    <property type="component" value="Unassembled WGS sequence"/>
</dbReference>
<gene>
    <name evidence="2" type="ORF">ACFSBT_04475</name>
</gene>
<dbReference type="Pfam" id="PF06386">
    <property type="entry name" value="GvpL_GvpF"/>
    <property type="match status" value="1"/>
</dbReference>
<proteinExistence type="predicted"/>
<reference evidence="2 3" key="1">
    <citation type="journal article" date="2019" name="Int. J. Syst. Evol. Microbiol.">
        <title>The Global Catalogue of Microorganisms (GCM) 10K type strain sequencing project: providing services to taxonomists for standard genome sequencing and annotation.</title>
        <authorList>
            <consortium name="The Broad Institute Genomics Platform"/>
            <consortium name="The Broad Institute Genome Sequencing Center for Infectious Disease"/>
            <person name="Wu L."/>
            <person name="Ma J."/>
        </authorList>
    </citation>
    <scope>NUCLEOTIDE SEQUENCE [LARGE SCALE GENOMIC DNA]</scope>
    <source>
        <strain evidence="2 3">CGMCC 1.12563</strain>
    </source>
</reference>
<sequence>MSEGNLYVYGIVGATDLDKETSGVNGSKRVYTITHEDVSAVVSEVDTIDSGRKMFTQHSRGSRRRAQGRSEGA</sequence>
<comment type="caution">
    <text evidence="2">The sequence shown here is derived from an EMBL/GenBank/DDBJ whole genome shotgun (WGS) entry which is preliminary data.</text>
</comment>
<dbReference type="EMBL" id="JBHUDC010000002">
    <property type="protein sequence ID" value="MFD1512535.1"/>
    <property type="molecule type" value="Genomic_DNA"/>
</dbReference>
<evidence type="ECO:0000313" key="3">
    <source>
        <dbReference type="Proteomes" id="UP001597187"/>
    </source>
</evidence>